<feature type="chain" id="PRO_5028460658" evidence="3">
    <location>
        <begin position="24"/>
        <end position="154"/>
    </location>
</feature>
<keyword evidence="2" id="KW-0812">Transmembrane</keyword>
<reference evidence="5" key="2">
    <citation type="submission" date="2025-08" db="UniProtKB">
        <authorList>
            <consortium name="RefSeq"/>
        </authorList>
    </citation>
    <scope>IDENTIFICATION</scope>
    <source>
        <tissue evidence="5">Leaf</tissue>
    </source>
</reference>
<protein>
    <submittedName>
        <fullName evidence="5">Uncharacterized protein LOC109726722</fullName>
    </submittedName>
</protein>
<gene>
    <name evidence="5" type="primary">LOC109726722</name>
</gene>
<dbReference type="OrthoDB" id="10259572at2759"/>
<dbReference type="PANTHER" id="PTHR34662">
    <property type="entry name" value="OS04G0422700 PROTEIN"/>
    <property type="match status" value="1"/>
</dbReference>
<proteinExistence type="predicted"/>
<dbReference type="Proteomes" id="UP000515123">
    <property type="component" value="Linkage group 21"/>
</dbReference>
<evidence type="ECO:0000256" key="3">
    <source>
        <dbReference type="SAM" id="SignalP"/>
    </source>
</evidence>
<keyword evidence="2" id="KW-0472">Membrane</keyword>
<feature type="region of interest" description="Disordered" evidence="1">
    <location>
        <begin position="32"/>
        <end position="65"/>
    </location>
</feature>
<accession>A0A6P5H201</accession>
<keyword evidence="4" id="KW-1185">Reference proteome</keyword>
<evidence type="ECO:0000313" key="5">
    <source>
        <dbReference type="RefSeq" id="XP_020112095.1"/>
    </source>
</evidence>
<feature type="transmembrane region" description="Helical" evidence="2">
    <location>
        <begin position="134"/>
        <end position="153"/>
    </location>
</feature>
<reference evidence="4" key="1">
    <citation type="journal article" date="2015" name="Nat. Genet.">
        <title>The pineapple genome and the evolution of CAM photosynthesis.</title>
        <authorList>
            <person name="Ming R."/>
            <person name="VanBuren R."/>
            <person name="Wai C.M."/>
            <person name="Tang H."/>
            <person name="Schatz M.C."/>
            <person name="Bowers J.E."/>
            <person name="Lyons E."/>
            <person name="Wang M.L."/>
            <person name="Chen J."/>
            <person name="Biggers E."/>
            <person name="Zhang J."/>
            <person name="Huang L."/>
            <person name="Zhang L."/>
            <person name="Miao W."/>
            <person name="Zhang J."/>
            <person name="Ye Z."/>
            <person name="Miao C."/>
            <person name="Lin Z."/>
            <person name="Wang H."/>
            <person name="Zhou H."/>
            <person name="Yim W.C."/>
            <person name="Priest H.D."/>
            <person name="Zheng C."/>
            <person name="Woodhouse M."/>
            <person name="Edger P.P."/>
            <person name="Guyot R."/>
            <person name="Guo H.B."/>
            <person name="Guo H."/>
            <person name="Zheng G."/>
            <person name="Singh R."/>
            <person name="Sharma A."/>
            <person name="Min X."/>
            <person name="Zheng Y."/>
            <person name="Lee H."/>
            <person name="Gurtowski J."/>
            <person name="Sedlazeck F.J."/>
            <person name="Harkess A."/>
            <person name="McKain M.R."/>
            <person name="Liao Z."/>
            <person name="Fang J."/>
            <person name="Liu J."/>
            <person name="Zhang X."/>
            <person name="Zhang Q."/>
            <person name="Hu W."/>
            <person name="Qin Y."/>
            <person name="Wang K."/>
            <person name="Chen L.Y."/>
            <person name="Shirley N."/>
            <person name="Lin Y.R."/>
            <person name="Liu L.Y."/>
            <person name="Hernandez A.G."/>
            <person name="Wright C.L."/>
            <person name="Bulone V."/>
            <person name="Tuskan G.A."/>
            <person name="Heath K."/>
            <person name="Zee F."/>
            <person name="Moore P.H."/>
            <person name="Sunkar R."/>
            <person name="Leebens-Mack J.H."/>
            <person name="Mockler T."/>
            <person name="Bennetzen J.L."/>
            <person name="Freeling M."/>
            <person name="Sankoff D."/>
            <person name="Paterson A.H."/>
            <person name="Zhu X."/>
            <person name="Yang X."/>
            <person name="Smith J.A."/>
            <person name="Cushman J.C."/>
            <person name="Paull R.E."/>
            <person name="Yu Q."/>
        </authorList>
    </citation>
    <scope>NUCLEOTIDE SEQUENCE [LARGE SCALE GENOMIC DNA]</scope>
    <source>
        <strain evidence="4">cv. F153</strain>
    </source>
</reference>
<dbReference type="GeneID" id="109726722"/>
<evidence type="ECO:0000256" key="1">
    <source>
        <dbReference type="SAM" id="MobiDB-lite"/>
    </source>
</evidence>
<dbReference type="AlphaFoldDB" id="A0A6P5H201"/>
<dbReference type="PANTHER" id="PTHR34662:SF3">
    <property type="entry name" value="OS04G0422700 PROTEIN"/>
    <property type="match status" value="1"/>
</dbReference>
<keyword evidence="2" id="KW-1133">Transmembrane helix</keyword>
<evidence type="ECO:0000256" key="2">
    <source>
        <dbReference type="SAM" id="Phobius"/>
    </source>
</evidence>
<feature type="compositionally biased region" description="Low complexity" evidence="1">
    <location>
        <begin position="51"/>
        <end position="65"/>
    </location>
</feature>
<dbReference type="RefSeq" id="XP_020112095.1">
    <property type="nucleotide sequence ID" value="XM_020256506.1"/>
</dbReference>
<feature type="signal peptide" evidence="3">
    <location>
        <begin position="1"/>
        <end position="23"/>
    </location>
</feature>
<feature type="compositionally biased region" description="Pro residues" evidence="1">
    <location>
        <begin position="40"/>
        <end position="50"/>
    </location>
</feature>
<evidence type="ECO:0000313" key="4">
    <source>
        <dbReference type="Proteomes" id="UP000515123"/>
    </source>
</evidence>
<name>A0A6P5H201_ANACO</name>
<keyword evidence="3" id="KW-0732">Signal</keyword>
<sequence length="154" mass="14918">MGETLTLTLTLLLVVLLLPHSRAVPMAIIVPDPSSSSSSSPPPLAAPPPTAGGDLPALPSDHPASAAAAPNSVAVAGAAAPEGGGGVPFIGSNPAVPIPTGVTDSATILPLPSPRAGGNQVAGSSGPSIKEGTATMVLGVMLFSIGLVLECFLY</sequence>
<organism evidence="4 5">
    <name type="scientific">Ananas comosus</name>
    <name type="common">Pineapple</name>
    <name type="synonym">Ananas ananas</name>
    <dbReference type="NCBI Taxonomy" id="4615"/>
    <lineage>
        <taxon>Eukaryota</taxon>
        <taxon>Viridiplantae</taxon>
        <taxon>Streptophyta</taxon>
        <taxon>Embryophyta</taxon>
        <taxon>Tracheophyta</taxon>
        <taxon>Spermatophyta</taxon>
        <taxon>Magnoliopsida</taxon>
        <taxon>Liliopsida</taxon>
        <taxon>Poales</taxon>
        <taxon>Bromeliaceae</taxon>
        <taxon>Bromelioideae</taxon>
        <taxon>Ananas</taxon>
    </lineage>
</organism>